<dbReference type="EMBL" id="LAZR01000969">
    <property type="protein sequence ID" value="KKN53490.1"/>
    <property type="molecule type" value="Genomic_DNA"/>
</dbReference>
<sequence>MKIFKYELKITDYQSLYLFEGAKILHIAEQDGKLFLWALVNPVAKHSWTVKIRIVGKGDSFNDIEEFPDFLGTAIMRSGSLVFHVFANLETKKQ</sequence>
<comment type="caution">
    <text evidence="2">The sequence shown here is derived from an EMBL/GenBank/DDBJ whole genome shotgun (WGS) entry which is preliminary data.</text>
</comment>
<organism evidence="2">
    <name type="scientific">marine sediment metagenome</name>
    <dbReference type="NCBI Taxonomy" id="412755"/>
    <lineage>
        <taxon>unclassified sequences</taxon>
        <taxon>metagenomes</taxon>
        <taxon>ecological metagenomes</taxon>
    </lineage>
</organism>
<accession>A0A0F9RAE9</accession>
<feature type="domain" description="DUF7352" evidence="1">
    <location>
        <begin position="2"/>
        <end position="90"/>
    </location>
</feature>
<dbReference type="AlphaFoldDB" id="A0A0F9RAE9"/>
<dbReference type="Pfam" id="PF24043">
    <property type="entry name" value="DUF7352"/>
    <property type="match status" value="1"/>
</dbReference>
<evidence type="ECO:0000259" key="1">
    <source>
        <dbReference type="Pfam" id="PF24043"/>
    </source>
</evidence>
<gene>
    <name evidence="2" type="ORF">LCGC14_0601870</name>
</gene>
<reference evidence="2" key="1">
    <citation type="journal article" date="2015" name="Nature">
        <title>Complex archaea that bridge the gap between prokaryotes and eukaryotes.</title>
        <authorList>
            <person name="Spang A."/>
            <person name="Saw J.H."/>
            <person name="Jorgensen S.L."/>
            <person name="Zaremba-Niedzwiedzka K."/>
            <person name="Martijn J."/>
            <person name="Lind A.E."/>
            <person name="van Eijk R."/>
            <person name="Schleper C."/>
            <person name="Guy L."/>
            <person name="Ettema T.J."/>
        </authorList>
    </citation>
    <scope>NUCLEOTIDE SEQUENCE</scope>
</reference>
<dbReference type="InterPro" id="IPR055776">
    <property type="entry name" value="DUF7352"/>
</dbReference>
<proteinExistence type="predicted"/>
<name>A0A0F9RAE9_9ZZZZ</name>
<evidence type="ECO:0000313" key="2">
    <source>
        <dbReference type="EMBL" id="KKN53490.1"/>
    </source>
</evidence>
<protein>
    <recommendedName>
        <fullName evidence="1">DUF7352 domain-containing protein</fullName>
    </recommendedName>
</protein>